<feature type="compositionally biased region" description="Polar residues" evidence="12">
    <location>
        <begin position="413"/>
        <end position="427"/>
    </location>
</feature>
<accession>A0ABQ8FFW7</accession>
<feature type="domain" description="BRCT" evidence="14">
    <location>
        <begin position="690"/>
        <end position="769"/>
    </location>
</feature>
<keyword evidence="5" id="KW-1017">Isopeptide bond</keyword>
<evidence type="ECO:0000256" key="2">
    <source>
        <dbReference type="ARBA" id="ARBA00004286"/>
    </source>
</evidence>
<comment type="subcellular location">
    <subcellularLocation>
        <location evidence="2">Chromosome</location>
    </subcellularLocation>
    <subcellularLocation>
        <location evidence="1">Nucleus</location>
    </subcellularLocation>
</comment>
<evidence type="ECO:0000256" key="9">
    <source>
        <dbReference type="ARBA" id="ARBA00022990"/>
    </source>
</evidence>
<keyword evidence="9" id="KW-0007">Acetylation</keyword>
<dbReference type="Pfam" id="PF16589">
    <property type="entry name" value="BRCT_2"/>
    <property type="match status" value="1"/>
</dbReference>
<evidence type="ECO:0000256" key="3">
    <source>
        <dbReference type="ARBA" id="ARBA00015014"/>
    </source>
</evidence>
<reference evidence="15 16" key="1">
    <citation type="submission" date="2021-02" db="EMBL/GenBank/DDBJ databases">
        <title>Variation within the Batrachochytrium salamandrivorans European outbreak.</title>
        <authorList>
            <person name="Kelly M."/>
            <person name="Pasmans F."/>
            <person name="Shea T.P."/>
            <person name="Munoz J.F."/>
            <person name="Carranza S."/>
            <person name="Cuomo C.A."/>
            <person name="Martel A."/>
        </authorList>
    </citation>
    <scope>NUCLEOTIDE SEQUENCE [LARGE SCALE GENOMIC DNA]</scope>
    <source>
        <strain evidence="15 16">AMFP18/2</strain>
    </source>
</reference>
<evidence type="ECO:0000256" key="11">
    <source>
        <dbReference type="ARBA" id="ARBA00023306"/>
    </source>
</evidence>
<gene>
    <name evidence="15" type="ORF">BASA50_004247</name>
</gene>
<dbReference type="InterPro" id="IPR036420">
    <property type="entry name" value="BRCT_dom_sf"/>
</dbReference>
<dbReference type="Gene3D" id="3.40.50.10190">
    <property type="entry name" value="BRCT domain"/>
    <property type="match status" value="2"/>
</dbReference>
<keyword evidence="6" id="KW-0677">Repeat</keyword>
<keyword evidence="7" id="KW-0227">DNA damage</keyword>
<dbReference type="EMBL" id="JAFCIX010000136">
    <property type="protein sequence ID" value="KAH6597640.1"/>
    <property type="molecule type" value="Genomic_DNA"/>
</dbReference>
<evidence type="ECO:0000256" key="8">
    <source>
        <dbReference type="ARBA" id="ARBA00022843"/>
    </source>
</evidence>
<evidence type="ECO:0000256" key="10">
    <source>
        <dbReference type="ARBA" id="ARBA00023242"/>
    </source>
</evidence>
<keyword evidence="11" id="KW-0131">Cell cycle</keyword>
<dbReference type="PANTHER" id="PTHR23196">
    <property type="entry name" value="PAX TRANSCRIPTION ACTIVATION DOMAIN INTERACTING PROTEIN"/>
    <property type="match status" value="1"/>
</dbReference>
<keyword evidence="8" id="KW-0832">Ubl conjugation</keyword>
<dbReference type="InterPro" id="IPR001357">
    <property type="entry name" value="BRCT_dom"/>
</dbReference>
<evidence type="ECO:0000313" key="15">
    <source>
        <dbReference type="EMBL" id="KAH6597640.1"/>
    </source>
</evidence>
<evidence type="ECO:0000256" key="7">
    <source>
        <dbReference type="ARBA" id="ARBA00022763"/>
    </source>
</evidence>
<dbReference type="Pfam" id="PF00498">
    <property type="entry name" value="FHA"/>
    <property type="match status" value="1"/>
</dbReference>
<keyword evidence="10" id="KW-0539">Nucleus</keyword>
<evidence type="ECO:0000256" key="4">
    <source>
        <dbReference type="ARBA" id="ARBA00022454"/>
    </source>
</evidence>
<dbReference type="SUPFAM" id="SSF52113">
    <property type="entry name" value="BRCT domain"/>
    <property type="match status" value="1"/>
</dbReference>
<keyword evidence="4" id="KW-0158">Chromosome</keyword>
<dbReference type="InterPro" id="IPR000253">
    <property type="entry name" value="FHA_dom"/>
</dbReference>
<keyword evidence="16" id="KW-1185">Reference proteome</keyword>
<dbReference type="InterPro" id="IPR008984">
    <property type="entry name" value="SMAD_FHA_dom_sf"/>
</dbReference>
<dbReference type="PROSITE" id="PS50172">
    <property type="entry name" value="BRCT"/>
    <property type="match status" value="1"/>
</dbReference>
<name>A0ABQ8FFW7_9FUNG</name>
<organism evidence="15 16">
    <name type="scientific">Batrachochytrium salamandrivorans</name>
    <dbReference type="NCBI Taxonomy" id="1357716"/>
    <lineage>
        <taxon>Eukaryota</taxon>
        <taxon>Fungi</taxon>
        <taxon>Fungi incertae sedis</taxon>
        <taxon>Chytridiomycota</taxon>
        <taxon>Chytridiomycota incertae sedis</taxon>
        <taxon>Chytridiomycetes</taxon>
        <taxon>Rhizophydiales</taxon>
        <taxon>Rhizophydiales incertae sedis</taxon>
        <taxon>Batrachochytrium</taxon>
    </lineage>
</organism>
<dbReference type="CDD" id="cd18432">
    <property type="entry name" value="BRCT_PAXIP1_rpt6_like"/>
    <property type="match status" value="1"/>
</dbReference>
<feature type="region of interest" description="Disordered" evidence="12">
    <location>
        <begin position="405"/>
        <end position="449"/>
    </location>
</feature>
<feature type="compositionally biased region" description="Basic residues" evidence="12">
    <location>
        <begin position="576"/>
        <end position="586"/>
    </location>
</feature>
<dbReference type="Proteomes" id="UP001648503">
    <property type="component" value="Unassembled WGS sequence"/>
</dbReference>
<feature type="region of interest" description="Disordered" evidence="12">
    <location>
        <begin position="562"/>
        <end position="620"/>
    </location>
</feature>
<evidence type="ECO:0000259" key="13">
    <source>
        <dbReference type="PROSITE" id="PS50006"/>
    </source>
</evidence>
<evidence type="ECO:0000256" key="1">
    <source>
        <dbReference type="ARBA" id="ARBA00004123"/>
    </source>
</evidence>
<evidence type="ECO:0000313" key="16">
    <source>
        <dbReference type="Proteomes" id="UP001648503"/>
    </source>
</evidence>
<evidence type="ECO:0000256" key="12">
    <source>
        <dbReference type="SAM" id="MobiDB-lite"/>
    </source>
</evidence>
<dbReference type="SUPFAM" id="SSF49879">
    <property type="entry name" value="SMAD/FHA domain"/>
    <property type="match status" value="1"/>
</dbReference>
<dbReference type="Gene3D" id="2.60.200.20">
    <property type="match status" value="1"/>
</dbReference>
<sequence>MQLIPPIDQVQQSSIQWGEQVQLQMQSLLQAKQDYISERLKGDISMTAKRTVAYLHPIPINDETDLEDRLGNKQLLPSQIPVKSGINLVGATSGSVTILIDTPGVSGLHAVIEVSPDGVEHFVQDLDSTNGTSLGAAQYNLFPNKLYQLSHNKIINFGPFQCRYEMINPHESMPYIDDTKAETSQLDMLPMDASETLDDPSVSLNKAAQEVKSAQDDSIAGSQDIFYNSSDDPVVANPATADLREILFKTTSEELNPFALSTGIKYQNPIVEEDDNSSQTTVNQLQVDADADTYESLNPTEDSVNVLASKGAYFPSQDICSPSMPLSPDALSPPLIDDISQFAPGQRLLSKPVEGPLHEQAHTGTSVSLPPQDQFPFISATPVLTDPSASAIFVPLSSAQSDDMLISPKDNPVQVTPLTTESSSIGSLSKEVFEPEPHPASPSSPDLGLVMRDPIIDPVVGRTRTRNRVVVSDAPPPVIDDVVPVSAQRKRGKRSLPNDKIENTTDVGNGTIEEEDLDLFAFPAHPVPKKRLGRKIKPLAPVLGIVDSLDDLSPVADGDDGLLTTNIKGRPASRSTAKKTSPHSKKSSPGNVFKTPLKRPLPLTEDQIVSPSNSVAKKSKRLAKLKPEVLLPIVSLPTDTPSKESEKKGKRSKRSLQHAVNSDDIVAATTVEAAVPESADNNPDSADIPPVRVLFTGIIEDDHRREIVEILGGTIVYNWEECTHLVTDRIRRTVKFLCAISAGKHILDIKWLEASKKEGKFSVEAKYLLKDQKTEKLYKFTLKKTLAAVWKTGHSLLFSGRQFFSTANVKPGHDELREILNAAGGDLIMEESELTKDTIIIADLADTDKCSQLQKMGYSLQSVECVLTGILRQEMDLISSILPLPSKGGKSRN</sequence>
<dbReference type="CDD" id="cd17744">
    <property type="entry name" value="BRCT_MDC1_rpt1"/>
    <property type="match status" value="1"/>
</dbReference>
<comment type="caution">
    <text evidence="15">The sequence shown here is derived from an EMBL/GenBank/DDBJ whole genome shotgun (WGS) entry which is preliminary data.</text>
</comment>
<protein>
    <recommendedName>
        <fullName evidence="3">Mediator of DNA damage checkpoint protein 1</fullName>
    </recommendedName>
</protein>
<dbReference type="Pfam" id="PF16770">
    <property type="entry name" value="RTT107_BRCT_5"/>
    <property type="match status" value="1"/>
</dbReference>
<evidence type="ECO:0000256" key="6">
    <source>
        <dbReference type="ARBA" id="ARBA00022737"/>
    </source>
</evidence>
<proteinExistence type="predicted"/>
<feature type="compositionally biased region" description="Polar residues" evidence="12">
    <location>
        <begin position="607"/>
        <end position="616"/>
    </location>
</feature>
<dbReference type="PROSITE" id="PS50006">
    <property type="entry name" value="FHA_DOMAIN"/>
    <property type="match status" value="1"/>
</dbReference>
<dbReference type="SMART" id="SM00292">
    <property type="entry name" value="BRCT"/>
    <property type="match status" value="2"/>
</dbReference>
<dbReference type="InterPro" id="IPR051579">
    <property type="entry name" value="DDR_Transcriptional_Reg"/>
</dbReference>
<evidence type="ECO:0000259" key="14">
    <source>
        <dbReference type="PROSITE" id="PS50172"/>
    </source>
</evidence>
<dbReference type="PANTHER" id="PTHR23196:SF1">
    <property type="entry name" value="PAX-INTERACTING PROTEIN 1"/>
    <property type="match status" value="1"/>
</dbReference>
<feature type="domain" description="FHA" evidence="13">
    <location>
        <begin position="87"/>
        <end position="139"/>
    </location>
</feature>
<feature type="region of interest" description="Disordered" evidence="12">
    <location>
        <begin position="489"/>
        <end position="508"/>
    </location>
</feature>
<feature type="region of interest" description="Disordered" evidence="12">
    <location>
        <begin position="636"/>
        <end position="658"/>
    </location>
</feature>
<evidence type="ECO:0000256" key="5">
    <source>
        <dbReference type="ARBA" id="ARBA00022499"/>
    </source>
</evidence>